<evidence type="ECO:0000256" key="6">
    <source>
        <dbReference type="ARBA" id="ARBA00023015"/>
    </source>
</evidence>
<dbReference type="Gene3D" id="3.30.50.10">
    <property type="entry name" value="Erythroid Transcription Factor GATA-1, subunit A"/>
    <property type="match status" value="1"/>
</dbReference>
<evidence type="ECO:0000256" key="9">
    <source>
        <dbReference type="ARBA" id="ARBA00023163"/>
    </source>
</evidence>
<organism evidence="14 15">
    <name type="scientific">Abeliophyllum distichum</name>
    <dbReference type="NCBI Taxonomy" id="126358"/>
    <lineage>
        <taxon>Eukaryota</taxon>
        <taxon>Viridiplantae</taxon>
        <taxon>Streptophyta</taxon>
        <taxon>Embryophyta</taxon>
        <taxon>Tracheophyta</taxon>
        <taxon>Spermatophyta</taxon>
        <taxon>Magnoliopsida</taxon>
        <taxon>eudicotyledons</taxon>
        <taxon>Gunneridae</taxon>
        <taxon>Pentapetalae</taxon>
        <taxon>asterids</taxon>
        <taxon>lamiids</taxon>
        <taxon>Lamiales</taxon>
        <taxon>Oleaceae</taxon>
        <taxon>Forsythieae</taxon>
        <taxon>Abeliophyllum</taxon>
    </lineage>
</organism>
<sequence>MSININNEHDVSRVSDLILGGFDENENCNKYYSGLCVPQDRLEDIEFFPNFNDDLISLSGLLDWDTSKHETISNGEFPTGKDFPGFQESDAKEKLNSCNSLQTKEQKRKRVPLEEILTTEINKKHKLGNTNRIYGDEDFTKKSFLTRNEVENYIKRRCSHCQTEKTPQWRMGPKGPTTLCNACGVRYRLGMLVPEYRPAASPTFDHLKHSNSHKKILQLQRTHYLKDFL</sequence>
<proteinExistence type="inferred from homology"/>
<evidence type="ECO:0000313" key="15">
    <source>
        <dbReference type="Proteomes" id="UP001604336"/>
    </source>
</evidence>
<evidence type="ECO:0000313" key="14">
    <source>
        <dbReference type="EMBL" id="KAL2504697.1"/>
    </source>
</evidence>
<keyword evidence="15" id="KW-1185">Reference proteome</keyword>
<dbReference type="FunFam" id="3.30.50.10:FF:000025">
    <property type="entry name" value="GATA transcription factor"/>
    <property type="match status" value="1"/>
</dbReference>
<comment type="subcellular location">
    <subcellularLocation>
        <location evidence="1">Nucleus</location>
    </subcellularLocation>
</comment>
<comment type="similarity">
    <text evidence="2">Belongs to the type IV zinc-finger family. Class A subfamily.</text>
</comment>
<dbReference type="GO" id="GO:0008270">
    <property type="term" value="F:zinc ion binding"/>
    <property type="evidence" value="ECO:0007669"/>
    <property type="project" value="UniProtKB-KW"/>
</dbReference>
<reference evidence="15" key="1">
    <citation type="submission" date="2024-07" db="EMBL/GenBank/DDBJ databases">
        <title>Two chromosome-level genome assemblies of Korean endemic species Abeliophyllum distichum and Forsythia ovata (Oleaceae).</title>
        <authorList>
            <person name="Jang H."/>
        </authorList>
    </citation>
    <scope>NUCLEOTIDE SEQUENCE [LARGE SCALE GENOMIC DNA]</scope>
</reference>
<dbReference type="PANTHER" id="PTHR45658:SF46">
    <property type="entry name" value="GATA TRANSCRIPTION FACTOR 4"/>
    <property type="match status" value="1"/>
</dbReference>
<evidence type="ECO:0000256" key="11">
    <source>
        <dbReference type="ARBA" id="ARBA00055020"/>
    </source>
</evidence>
<keyword evidence="10" id="KW-0539">Nucleus</keyword>
<keyword evidence="8" id="KW-0010">Activator</keyword>
<keyword evidence="5" id="KW-0862">Zinc</keyword>
<keyword evidence="7" id="KW-0238">DNA-binding</keyword>
<keyword evidence="3" id="KW-0479">Metal-binding</keyword>
<keyword evidence="6" id="KW-0805">Transcription regulation</keyword>
<dbReference type="AlphaFoldDB" id="A0ABD1SW86"/>
<comment type="caution">
    <text evidence="14">The sequence shown here is derived from an EMBL/GenBank/DDBJ whole genome shotgun (WGS) entry which is preliminary data.</text>
</comment>
<keyword evidence="9" id="KW-0804">Transcription</keyword>
<comment type="function">
    <text evidence="11">Transcriptional activator that specifically binds 5'-GATA-3' or 5'-GAT-3' motifs within gene promoters. May be involved in the regulation of some light-responsive genes.</text>
</comment>
<dbReference type="SUPFAM" id="SSF57716">
    <property type="entry name" value="Glucocorticoid receptor-like (DNA-binding domain)"/>
    <property type="match status" value="1"/>
</dbReference>
<evidence type="ECO:0000256" key="8">
    <source>
        <dbReference type="ARBA" id="ARBA00023159"/>
    </source>
</evidence>
<dbReference type="Proteomes" id="UP001604336">
    <property type="component" value="Unassembled WGS sequence"/>
</dbReference>
<name>A0ABD1SW86_9LAMI</name>
<dbReference type="GO" id="GO:0005634">
    <property type="term" value="C:nucleus"/>
    <property type="evidence" value="ECO:0007669"/>
    <property type="project" value="UniProtKB-SubCell"/>
</dbReference>
<keyword evidence="4 12" id="KW-0863">Zinc-finger</keyword>
<dbReference type="InterPro" id="IPR013088">
    <property type="entry name" value="Znf_NHR/GATA"/>
</dbReference>
<evidence type="ECO:0000256" key="10">
    <source>
        <dbReference type="ARBA" id="ARBA00023242"/>
    </source>
</evidence>
<accession>A0ABD1SW86</accession>
<evidence type="ECO:0000256" key="5">
    <source>
        <dbReference type="ARBA" id="ARBA00022833"/>
    </source>
</evidence>
<feature type="domain" description="GATA-type" evidence="13">
    <location>
        <begin position="156"/>
        <end position="189"/>
    </location>
</feature>
<dbReference type="InterPro" id="IPR000679">
    <property type="entry name" value="Znf_GATA"/>
</dbReference>
<dbReference type="GO" id="GO:0003677">
    <property type="term" value="F:DNA binding"/>
    <property type="evidence" value="ECO:0007669"/>
    <property type="project" value="UniProtKB-KW"/>
</dbReference>
<protein>
    <submittedName>
        <fullName evidence="14">GATA transcription factor 4-like</fullName>
    </submittedName>
</protein>
<evidence type="ECO:0000256" key="7">
    <source>
        <dbReference type="ARBA" id="ARBA00023125"/>
    </source>
</evidence>
<evidence type="ECO:0000256" key="4">
    <source>
        <dbReference type="ARBA" id="ARBA00022771"/>
    </source>
</evidence>
<dbReference type="SMART" id="SM00401">
    <property type="entry name" value="ZnF_GATA"/>
    <property type="match status" value="1"/>
</dbReference>
<evidence type="ECO:0000256" key="1">
    <source>
        <dbReference type="ARBA" id="ARBA00004123"/>
    </source>
</evidence>
<dbReference type="PANTHER" id="PTHR45658">
    <property type="entry name" value="GATA TRANSCRIPTION FACTOR"/>
    <property type="match status" value="1"/>
</dbReference>
<dbReference type="CDD" id="cd00202">
    <property type="entry name" value="ZnF_GATA"/>
    <property type="match status" value="1"/>
</dbReference>
<evidence type="ECO:0000256" key="3">
    <source>
        <dbReference type="ARBA" id="ARBA00022723"/>
    </source>
</evidence>
<evidence type="ECO:0000259" key="13">
    <source>
        <dbReference type="PROSITE" id="PS50114"/>
    </source>
</evidence>
<gene>
    <name evidence="14" type="ORF">Adt_20318</name>
</gene>
<dbReference type="PROSITE" id="PS00344">
    <property type="entry name" value="GATA_ZN_FINGER_1"/>
    <property type="match status" value="1"/>
</dbReference>
<evidence type="ECO:0000256" key="12">
    <source>
        <dbReference type="PROSITE-ProRule" id="PRU00094"/>
    </source>
</evidence>
<dbReference type="Pfam" id="PF00320">
    <property type="entry name" value="GATA"/>
    <property type="match status" value="1"/>
</dbReference>
<dbReference type="EMBL" id="JBFOLK010000006">
    <property type="protein sequence ID" value="KAL2504697.1"/>
    <property type="molecule type" value="Genomic_DNA"/>
</dbReference>
<evidence type="ECO:0000256" key="2">
    <source>
        <dbReference type="ARBA" id="ARBA00005694"/>
    </source>
</evidence>
<dbReference type="PROSITE" id="PS50114">
    <property type="entry name" value="GATA_ZN_FINGER_2"/>
    <property type="match status" value="1"/>
</dbReference>
<dbReference type="InterPro" id="IPR051140">
    <property type="entry name" value="GATA_TF"/>
</dbReference>